<dbReference type="EMBL" id="PVTP01000004">
    <property type="protein sequence ID" value="PRY78145.1"/>
    <property type="molecule type" value="Genomic_DNA"/>
</dbReference>
<keyword evidence="2" id="KW-1185">Reference proteome</keyword>
<name>A0A2T0VZY8_9RHOB</name>
<accession>A0A2T0VZY8</accession>
<dbReference type="RefSeq" id="WP_165793343.1">
    <property type="nucleotide sequence ID" value="NZ_PVTP01000004.1"/>
</dbReference>
<proteinExistence type="predicted"/>
<dbReference type="AlphaFoldDB" id="A0A2T0VZY8"/>
<dbReference type="Proteomes" id="UP000238007">
    <property type="component" value="Unassembled WGS sequence"/>
</dbReference>
<sequence length="121" mass="12812">MIANVVSTYAECGASYVSFANDNGQTHYVILSRSDEADAQDHALGLNGLYIEVNEQSNGSYDCLMSVSLDPKGATLAVANIAGTDEQNLLRIDIPPQVSGRAVALDGLRQICRAAGVPVRE</sequence>
<protein>
    <submittedName>
        <fullName evidence="1">Immunity protein 10 of polymorphic toxin system</fullName>
    </submittedName>
</protein>
<evidence type="ECO:0000313" key="2">
    <source>
        <dbReference type="Proteomes" id="UP000238007"/>
    </source>
</evidence>
<reference evidence="1 2" key="1">
    <citation type="submission" date="2018-03" db="EMBL/GenBank/DDBJ databases">
        <title>Genomic Encyclopedia of Archaeal and Bacterial Type Strains, Phase II (KMG-II): from individual species to whole genera.</title>
        <authorList>
            <person name="Goeker M."/>
        </authorList>
    </citation>
    <scope>NUCLEOTIDE SEQUENCE [LARGE SCALE GENOMIC DNA]</scope>
    <source>
        <strain evidence="1 2">DSM 101533</strain>
    </source>
</reference>
<organism evidence="1 2">
    <name type="scientific">Yoonia maritima</name>
    <dbReference type="NCBI Taxonomy" id="1435347"/>
    <lineage>
        <taxon>Bacteria</taxon>
        <taxon>Pseudomonadati</taxon>
        <taxon>Pseudomonadota</taxon>
        <taxon>Alphaproteobacteria</taxon>
        <taxon>Rhodobacterales</taxon>
        <taxon>Paracoccaceae</taxon>
        <taxon>Yoonia</taxon>
    </lineage>
</organism>
<evidence type="ECO:0000313" key="1">
    <source>
        <dbReference type="EMBL" id="PRY78145.1"/>
    </source>
</evidence>
<comment type="caution">
    <text evidence="1">The sequence shown here is derived from an EMBL/GenBank/DDBJ whole genome shotgun (WGS) entry which is preliminary data.</text>
</comment>
<gene>
    <name evidence="1" type="ORF">CLV80_104109</name>
</gene>